<name>A0A0D2PJR8_HYPSF</name>
<reference evidence="3" key="1">
    <citation type="submission" date="2014-04" db="EMBL/GenBank/DDBJ databases">
        <title>Evolutionary Origins and Diversification of the Mycorrhizal Mutualists.</title>
        <authorList>
            <consortium name="DOE Joint Genome Institute"/>
            <consortium name="Mycorrhizal Genomics Consortium"/>
            <person name="Kohler A."/>
            <person name="Kuo A."/>
            <person name="Nagy L.G."/>
            <person name="Floudas D."/>
            <person name="Copeland A."/>
            <person name="Barry K.W."/>
            <person name="Cichocki N."/>
            <person name="Veneault-Fourrey C."/>
            <person name="LaButti K."/>
            <person name="Lindquist E.A."/>
            <person name="Lipzen A."/>
            <person name="Lundell T."/>
            <person name="Morin E."/>
            <person name="Murat C."/>
            <person name="Riley R."/>
            <person name="Ohm R."/>
            <person name="Sun H."/>
            <person name="Tunlid A."/>
            <person name="Henrissat B."/>
            <person name="Grigoriev I.V."/>
            <person name="Hibbett D.S."/>
            <person name="Martin F."/>
        </authorList>
    </citation>
    <scope>NUCLEOTIDE SEQUENCE [LARGE SCALE GENOMIC DNA]</scope>
    <source>
        <strain evidence="3">FD-334 SS-4</strain>
    </source>
</reference>
<gene>
    <name evidence="2" type="ORF">HYPSUDRAFT_34086</name>
</gene>
<evidence type="ECO:0000256" key="1">
    <source>
        <dbReference type="SAM" id="MobiDB-lite"/>
    </source>
</evidence>
<feature type="region of interest" description="Disordered" evidence="1">
    <location>
        <begin position="31"/>
        <end position="78"/>
    </location>
</feature>
<feature type="compositionally biased region" description="Polar residues" evidence="1">
    <location>
        <begin position="59"/>
        <end position="78"/>
    </location>
</feature>
<dbReference type="Proteomes" id="UP000054270">
    <property type="component" value="Unassembled WGS sequence"/>
</dbReference>
<keyword evidence="3" id="KW-1185">Reference proteome</keyword>
<protein>
    <submittedName>
        <fullName evidence="2">Uncharacterized protein</fullName>
    </submittedName>
</protein>
<dbReference type="EMBL" id="KN817521">
    <property type="protein sequence ID" value="KJA28631.1"/>
    <property type="molecule type" value="Genomic_DNA"/>
</dbReference>
<dbReference type="AlphaFoldDB" id="A0A0D2PJR8"/>
<organism evidence="2 3">
    <name type="scientific">Hypholoma sublateritium (strain FD-334 SS-4)</name>
    <dbReference type="NCBI Taxonomy" id="945553"/>
    <lineage>
        <taxon>Eukaryota</taxon>
        <taxon>Fungi</taxon>
        <taxon>Dikarya</taxon>
        <taxon>Basidiomycota</taxon>
        <taxon>Agaricomycotina</taxon>
        <taxon>Agaricomycetes</taxon>
        <taxon>Agaricomycetidae</taxon>
        <taxon>Agaricales</taxon>
        <taxon>Agaricineae</taxon>
        <taxon>Strophariaceae</taxon>
        <taxon>Hypholoma</taxon>
    </lineage>
</organism>
<evidence type="ECO:0000313" key="2">
    <source>
        <dbReference type="EMBL" id="KJA28631.1"/>
    </source>
</evidence>
<evidence type="ECO:0000313" key="3">
    <source>
        <dbReference type="Proteomes" id="UP000054270"/>
    </source>
</evidence>
<sequence>MSNPPTDSTADSLAQYSRSLHAYTLGLWTESRRQADQGTQDAAPPVRTTAQKPEDAPTQLESVAQTEAMSSSPADQNK</sequence>
<accession>A0A0D2PJR8</accession>
<proteinExistence type="predicted"/>
<dbReference type="OrthoDB" id="3027690at2759"/>